<dbReference type="Gene3D" id="3.40.50.1820">
    <property type="entry name" value="alpha/beta hydrolase"/>
    <property type="match status" value="1"/>
</dbReference>
<proteinExistence type="inferred from homology"/>
<dbReference type="InterPro" id="IPR000073">
    <property type="entry name" value="AB_hydrolase_1"/>
</dbReference>
<reference evidence="3 4" key="1">
    <citation type="submission" date="2020-04" db="EMBL/GenBank/DDBJ databases">
        <title>Molecular characterization of pseudomonads from Agaricus bisporus reveal novel blotch 2 pathogens in Western Europe.</title>
        <authorList>
            <person name="Taparia T."/>
            <person name="Krijger M."/>
            <person name="Haynes E."/>
            <person name="Elpinstone J.G."/>
            <person name="Noble R."/>
            <person name="Van Der Wolf J."/>
        </authorList>
    </citation>
    <scope>NUCLEOTIDE SEQUENCE [LARGE SCALE GENOMIC DNA]</scope>
    <source>
        <strain evidence="3 4">IPO3746</strain>
    </source>
</reference>
<accession>A0A7Y8DRA8</accession>
<protein>
    <submittedName>
        <fullName evidence="3">Alpha/beta hydrolase</fullName>
    </submittedName>
</protein>
<dbReference type="PRINTS" id="PR00111">
    <property type="entry name" value="ABHYDROLASE"/>
</dbReference>
<dbReference type="Pfam" id="PF00561">
    <property type="entry name" value="Abhydrolase_1"/>
    <property type="match status" value="1"/>
</dbReference>
<dbReference type="InterPro" id="IPR029058">
    <property type="entry name" value="AB_hydrolase_fold"/>
</dbReference>
<sequence>MPMLLTSDTVSLHYNDWGHGRPVVLIHGWPMSSASWDHHATRLAESGYRVISYDRRGFGRSDQPWSGYDYNTLSDDLAQLIEHLDLQDVTLVGYSMGAGEVARYLTRHGDRRIAAIVLLAGVTPQLASSPGNPDGMPPAAFDGLMQALRQDRQRFFGDYAQASFSEPGLRNWYLAQTYQSSEHAIAACAQAWYATDFRQDLAGIKVPTLILHGARDESAPPATTGRLAAQMIGHSQYLEYPEAGHYLMIEQKGAVLRDLLAFLAGDRSID</sequence>
<dbReference type="PRINTS" id="PR00412">
    <property type="entry name" value="EPOXHYDRLASE"/>
</dbReference>
<gene>
    <name evidence="3" type="ORF">HX787_21710</name>
</gene>
<feature type="domain" description="AB hydrolase-1" evidence="2">
    <location>
        <begin position="22"/>
        <end position="250"/>
    </location>
</feature>
<evidence type="ECO:0000313" key="3">
    <source>
        <dbReference type="EMBL" id="NWD38478.1"/>
    </source>
</evidence>
<dbReference type="PANTHER" id="PTHR43433:SF3">
    <property type="entry name" value="NON-HEME CHLOROPEROXIDASE"/>
    <property type="match status" value="1"/>
</dbReference>
<dbReference type="Proteomes" id="UP000549134">
    <property type="component" value="Unassembled WGS sequence"/>
</dbReference>
<name>A0A7Y8DRA8_PSETO</name>
<evidence type="ECO:0000256" key="1">
    <source>
        <dbReference type="ARBA" id="ARBA00038128"/>
    </source>
</evidence>
<dbReference type="InterPro" id="IPR050471">
    <property type="entry name" value="AB_hydrolase"/>
</dbReference>
<dbReference type="EMBL" id="JACAQK010000017">
    <property type="protein sequence ID" value="NWD38478.1"/>
    <property type="molecule type" value="Genomic_DNA"/>
</dbReference>
<dbReference type="GeneID" id="55848896"/>
<dbReference type="PANTHER" id="PTHR43433">
    <property type="entry name" value="HYDROLASE, ALPHA/BETA FOLD FAMILY PROTEIN"/>
    <property type="match status" value="1"/>
</dbReference>
<comment type="caution">
    <text evidence="3">The sequence shown here is derived from an EMBL/GenBank/DDBJ whole genome shotgun (WGS) entry which is preliminary data.</text>
</comment>
<comment type="similarity">
    <text evidence="1">Belongs to the AB hydrolase superfamily. Bacterial non-heme haloperoxidase / perhydrolase family.</text>
</comment>
<dbReference type="GO" id="GO:0016787">
    <property type="term" value="F:hydrolase activity"/>
    <property type="evidence" value="ECO:0007669"/>
    <property type="project" value="UniProtKB-KW"/>
</dbReference>
<dbReference type="InterPro" id="IPR000639">
    <property type="entry name" value="Epox_hydrolase-like"/>
</dbReference>
<evidence type="ECO:0000313" key="4">
    <source>
        <dbReference type="Proteomes" id="UP000549134"/>
    </source>
</evidence>
<dbReference type="FunFam" id="3.40.50.1820:FF:000205">
    <property type="entry name" value="Non-haem bromoperoxidase BPO-A2"/>
    <property type="match status" value="1"/>
</dbReference>
<evidence type="ECO:0000259" key="2">
    <source>
        <dbReference type="Pfam" id="PF00561"/>
    </source>
</evidence>
<keyword evidence="3" id="KW-0378">Hydrolase</keyword>
<dbReference type="SUPFAM" id="SSF53474">
    <property type="entry name" value="alpha/beta-Hydrolases"/>
    <property type="match status" value="1"/>
</dbReference>
<organism evidence="3 4">
    <name type="scientific">Pseudomonas tolaasii</name>
    <dbReference type="NCBI Taxonomy" id="29442"/>
    <lineage>
        <taxon>Bacteria</taxon>
        <taxon>Pseudomonadati</taxon>
        <taxon>Pseudomonadota</taxon>
        <taxon>Gammaproteobacteria</taxon>
        <taxon>Pseudomonadales</taxon>
        <taxon>Pseudomonadaceae</taxon>
        <taxon>Pseudomonas</taxon>
    </lineage>
</organism>
<dbReference type="AlphaFoldDB" id="A0A7Y8DRA8"/>
<dbReference type="RefSeq" id="WP_016970251.1">
    <property type="nucleotide sequence ID" value="NZ_CP020369.1"/>
</dbReference>